<name>A0ABR2RBT9_9ROSI</name>
<organism evidence="1 2">
    <name type="scientific">Hibiscus sabdariffa</name>
    <name type="common">roselle</name>
    <dbReference type="NCBI Taxonomy" id="183260"/>
    <lineage>
        <taxon>Eukaryota</taxon>
        <taxon>Viridiplantae</taxon>
        <taxon>Streptophyta</taxon>
        <taxon>Embryophyta</taxon>
        <taxon>Tracheophyta</taxon>
        <taxon>Spermatophyta</taxon>
        <taxon>Magnoliopsida</taxon>
        <taxon>eudicotyledons</taxon>
        <taxon>Gunneridae</taxon>
        <taxon>Pentapetalae</taxon>
        <taxon>rosids</taxon>
        <taxon>malvids</taxon>
        <taxon>Malvales</taxon>
        <taxon>Malvaceae</taxon>
        <taxon>Malvoideae</taxon>
        <taxon>Hibiscus</taxon>
    </lineage>
</organism>
<reference evidence="1 2" key="1">
    <citation type="journal article" date="2024" name="G3 (Bethesda)">
        <title>Genome assembly of Hibiscus sabdariffa L. provides insights into metabolisms of medicinal natural products.</title>
        <authorList>
            <person name="Kim T."/>
        </authorList>
    </citation>
    <scope>NUCLEOTIDE SEQUENCE [LARGE SCALE GENOMIC DNA]</scope>
    <source>
        <strain evidence="1">TK-2024</strain>
        <tissue evidence="1">Old leaves</tissue>
    </source>
</reference>
<proteinExistence type="predicted"/>
<dbReference type="Proteomes" id="UP001396334">
    <property type="component" value="Unassembled WGS sequence"/>
</dbReference>
<keyword evidence="2" id="KW-1185">Reference proteome</keyword>
<accession>A0ABR2RBT9</accession>
<gene>
    <name evidence="1" type="ORF">V6N11_036737</name>
</gene>
<sequence length="70" mass="7635">MHWSLSLPSVQKWQHQQVPEITPEVEAGPKVFTADEGLGLGTQPTTTLRQNVTIAATVLATAVIALRRDE</sequence>
<evidence type="ECO:0000313" key="2">
    <source>
        <dbReference type="Proteomes" id="UP001396334"/>
    </source>
</evidence>
<evidence type="ECO:0000313" key="1">
    <source>
        <dbReference type="EMBL" id="KAK9010224.1"/>
    </source>
</evidence>
<dbReference type="EMBL" id="JBBPBN010000024">
    <property type="protein sequence ID" value="KAK9010224.1"/>
    <property type="molecule type" value="Genomic_DNA"/>
</dbReference>
<protein>
    <submittedName>
        <fullName evidence="1">Uncharacterized protein</fullName>
    </submittedName>
</protein>
<comment type="caution">
    <text evidence="1">The sequence shown here is derived from an EMBL/GenBank/DDBJ whole genome shotgun (WGS) entry which is preliminary data.</text>
</comment>